<comment type="caution">
    <text evidence="1">The sequence shown here is derived from an EMBL/GenBank/DDBJ whole genome shotgun (WGS) entry which is preliminary data.</text>
</comment>
<evidence type="ECO:0000313" key="1">
    <source>
        <dbReference type="EMBL" id="KAI3705184.1"/>
    </source>
</evidence>
<proteinExistence type="predicted"/>
<name>A0ACB9A5D5_9ASTR</name>
<dbReference type="EMBL" id="CM042042">
    <property type="protein sequence ID" value="KAI3705184.1"/>
    <property type="molecule type" value="Genomic_DNA"/>
</dbReference>
<evidence type="ECO:0000313" key="2">
    <source>
        <dbReference type="Proteomes" id="UP001056120"/>
    </source>
</evidence>
<dbReference type="Proteomes" id="UP001056120">
    <property type="component" value="Linkage Group LG25"/>
</dbReference>
<keyword evidence="2" id="KW-1185">Reference proteome</keyword>
<protein>
    <submittedName>
        <fullName evidence="1">Uncharacterized protein</fullName>
    </submittedName>
</protein>
<organism evidence="1 2">
    <name type="scientific">Smallanthus sonchifolius</name>
    <dbReference type="NCBI Taxonomy" id="185202"/>
    <lineage>
        <taxon>Eukaryota</taxon>
        <taxon>Viridiplantae</taxon>
        <taxon>Streptophyta</taxon>
        <taxon>Embryophyta</taxon>
        <taxon>Tracheophyta</taxon>
        <taxon>Spermatophyta</taxon>
        <taxon>Magnoliopsida</taxon>
        <taxon>eudicotyledons</taxon>
        <taxon>Gunneridae</taxon>
        <taxon>Pentapetalae</taxon>
        <taxon>asterids</taxon>
        <taxon>campanulids</taxon>
        <taxon>Asterales</taxon>
        <taxon>Asteraceae</taxon>
        <taxon>Asteroideae</taxon>
        <taxon>Heliantheae alliance</taxon>
        <taxon>Millerieae</taxon>
        <taxon>Smallanthus</taxon>
    </lineage>
</organism>
<reference evidence="2" key="1">
    <citation type="journal article" date="2022" name="Mol. Ecol. Resour.">
        <title>The genomes of chicory, endive, great burdock and yacon provide insights into Asteraceae palaeo-polyploidization history and plant inulin production.</title>
        <authorList>
            <person name="Fan W."/>
            <person name="Wang S."/>
            <person name="Wang H."/>
            <person name="Wang A."/>
            <person name="Jiang F."/>
            <person name="Liu H."/>
            <person name="Zhao H."/>
            <person name="Xu D."/>
            <person name="Zhang Y."/>
        </authorList>
    </citation>
    <scope>NUCLEOTIDE SEQUENCE [LARGE SCALE GENOMIC DNA]</scope>
    <source>
        <strain evidence="2">cv. Yunnan</strain>
    </source>
</reference>
<reference evidence="1 2" key="2">
    <citation type="journal article" date="2022" name="Mol. Ecol. Resour.">
        <title>The genomes of chicory, endive, great burdock and yacon provide insights into Asteraceae paleo-polyploidization history and plant inulin production.</title>
        <authorList>
            <person name="Fan W."/>
            <person name="Wang S."/>
            <person name="Wang H."/>
            <person name="Wang A."/>
            <person name="Jiang F."/>
            <person name="Liu H."/>
            <person name="Zhao H."/>
            <person name="Xu D."/>
            <person name="Zhang Y."/>
        </authorList>
    </citation>
    <scope>NUCLEOTIDE SEQUENCE [LARGE SCALE GENOMIC DNA]</scope>
    <source>
        <strain evidence="2">cv. Yunnan</strain>
        <tissue evidence="1">Leaves</tissue>
    </source>
</reference>
<sequence>MYWLILFASVLYSTSNRSKQWPFNNDDEDDGSVRFPFDPSFYMANGFDQKVMSLIPLVTNEISDSLPSIAVVGSQLAGDFETFLLRKWKGCSSNSRGKKKDFLKILNLQKMDKAKLPLVEITSVINKLAKQVGNLEREIYGGRKVDENLMEL</sequence>
<accession>A0ACB9A5D5</accession>
<gene>
    <name evidence="1" type="ORF">L1987_75418</name>
</gene>